<dbReference type="InterPro" id="IPR054828">
    <property type="entry name" value="Vit_B12_bind_prot"/>
</dbReference>
<dbReference type="Proteomes" id="UP001152599">
    <property type="component" value="Unassembled WGS sequence"/>
</dbReference>
<feature type="coiled-coil region" evidence="2">
    <location>
        <begin position="74"/>
        <end position="128"/>
    </location>
</feature>
<dbReference type="SUPFAM" id="SSF53807">
    <property type="entry name" value="Helical backbone' metal receptor"/>
    <property type="match status" value="1"/>
</dbReference>
<sequence length="247" mass="28488">MKIISLVPSITELLFDLGLKDQLIGRTKFCIHPMPEVKEIPQFGGTKGLHVDKIIAANPSLIIANREENLKSEVEELQKYCDVLITDVATLEENNEMILQIGKRTHTYAQAELIVEEINENFAELETIFEPSSVLYFIWKDPYMSIGKDTFIHEMIQLAGFKNVCEEESRYPEITKDSNLNSDYIFLSSEPYPFQEKHIEEINKLFPNAKCVLVDGEMFSWYGSRMRLAPAYFKDLRKRIKALNKGI</sequence>
<reference evidence="4" key="1">
    <citation type="submission" date="2022-07" db="EMBL/GenBank/DDBJ databases">
        <title>Description and genome-wide analysis of Profundicola chukchiensis gen. nov., sp. nov., marine bacteria isolated from bottom sediments of the Chukchi Sea.</title>
        <authorList>
            <person name="Romanenko L."/>
            <person name="Otstavnykh N."/>
            <person name="Kurilenko V."/>
            <person name="Eremeev V."/>
            <person name="Velansky P."/>
            <person name="Mikhailov V."/>
            <person name="Isaeva M."/>
        </authorList>
    </citation>
    <scope>NUCLEOTIDE SEQUENCE</scope>
    <source>
        <strain evidence="4">KMM 9713</strain>
    </source>
</reference>
<dbReference type="RefSeq" id="WP_304420038.1">
    <property type="nucleotide sequence ID" value="NZ_JANCMU010000001.1"/>
</dbReference>
<dbReference type="EMBL" id="JANCMU010000001">
    <property type="protein sequence ID" value="MDG4945417.1"/>
    <property type="molecule type" value="Genomic_DNA"/>
</dbReference>
<dbReference type="Pfam" id="PF01497">
    <property type="entry name" value="Peripla_BP_2"/>
    <property type="match status" value="1"/>
</dbReference>
<name>A0A9X4RW30_9FLAO</name>
<evidence type="ECO:0000256" key="2">
    <source>
        <dbReference type="SAM" id="Coils"/>
    </source>
</evidence>
<dbReference type="AlphaFoldDB" id="A0A9X4RW30"/>
<dbReference type="NCBIfam" id="NF038402">
    <property type="entry name" value="TroA_like"/>
    <property type="match status" value="1"/>
</dbReference>
<keyword evidence="5" id="KW-1185">Reference proteome</keyword>
<feature type="domain" description="Fe/B12 periplasmic-binding" evidence="3">
    <location>
        <begin position="2"/>
        <end position="244"/>
    </location>
</feature>
<dbReference type="PANTHER" id="PTHR30535:SF35">
    <property type="entry name" value="PERIPLASMIC BINDING PROTEIN"/>
    <property type="match status" value="1"/>
</dbReference>
<gene>
    <name evidence="4" type="ORF">NMK71_03240</name>
</gene>
<accession>A0A9X4RW30</accession>
<dbReference type="PANTHER" id="PTHR30535">
    <property type="entry name" value="VITAMIN B12-BINDING PROTEIN"/>
    <property type="match status" value="1"/>
</dbReference>
<dbReference type="PROSITE" id="PS50983">
    <property type="entry name" value="FE_B12_PBP"/>
    <property type="match status" value="1"/>
</dbReference>
<protein>
    <submittedName>
        <fullName evidence="4">Helical backbone metal receptor</fullName>
    </submittedName>
</protein>
<evidence type="ECO:0000313" key="4">
    <source>
        <dbReference type="EMBL" id="MDG4945417.1"/>
    </source>
</evidence>
<evidence type="ECO:0000256" key="1">
    <source>
        <dbReference type="ARBA" id="ARBA00022729"/>
    </source>
</evidence>
<dbReference type="InterPro" id="IPR050902">
    <property type="entry name" value="ABC_Transporter_SBP"/>
</dbReference>
<dbReference type="Gene3D" id="3.40.50.1980">
    <property type="entry name" value="Nitrogenase molybdenum iron protein domain"/>
    <property type="match status" value="2"/>
</dbReference>
<dbReference type="InterPro" id="IPR002491">
    <property type="entry name" value="ABC_transptr_periplasmic_BD"/>
</dbReference>
<evidence type="ECO:0000313" key="5">
    <source>
        <dbReference type="Proteomes" id="UP001152599"/>
    </source>
</evidence>
<keyword evidence="2" id="KW-0175">Coiled coil</keyword>
<proteinExistence type="predicted"/>
<keyword evidence="1" id="KW-0732">Signal</keyword>
<keyword evidence="4" id="KW-0675">Receptor</keyword>
<organism evidence="4 5">
    <name type="scientific">Profundicola chukchiensis</name>
    <dbReference type="NCBI Taxonomy" id="2961959"/>
    <lineage>
        <taxon>Bacteria</taxon>
        <taxon>Pseudomonadati</taxon>
        <taxon>Bacteroidota</taxon>
        <taxon>Flavobacteriia</taxon>
        <taxon>Flavobacteriales</taxon>
        <taxon>Weeksellaceae</taxon>
        <taxon>Profundicola</taxon>
    </lineage>
</organism>
<evidence type="ECO:0000259" key="3">
    <source>
        <dbReference type="PROSITE" id="PS50983"/>
    </source>
</evidence>
<comment type="caution">
    <text evidence="4">The sequence shown here is derived from an EMBL/GenBank/DDBJ whole genome shotgun (WGS) entry which is preliminary data.</text>
</comment>